<dbReference type="EMBL" id="BMAR01000013">
    <property type="protein sequence ID" value="GFR46297.1"/>
    <property type="molecule type" value="Genomic_DNA"/>
</dbReference>
<dbReference type="Pfam" id="PF05193">
    <property type="entry name" value="Peptidase_M16_C"/>
    <property type="match status" value="1"/>
</dbReference>
<feature type="non-terminal residue" evidence="2">
    <location>
        <position position="1"/>
    </location>
</feature>
<feature type="non-terminal residue" evidence="2">
    <location>
        <position position="316"/>
    </location>
</feature>
<dbReference type="GO" id="GO:0046872">
    <property type="term" value="F:metal ion binding"/>
    <property type="evidence" value="ECO:0007669"/>
    <property type="project" value="InterPro"/>
</dbReference>
<feature type="domain" description="Peptidase M16 C-terminal" evidence="1">
    <location>
        <begin position="56"/>
        <end position="234"/>
    </location>
</feature>
<evidence type="ECO:0000313" key="2">
    <source>
        <dbReference type="EMBL" id="GFR46297.1"/>
    </source>
</evidence>
<organism evidence="2 3">
    <name type="scientific">Astrephomene gubernaculifera</name>
    <dbReference type="NCBI Taxonomy" id="47775"/>
    <lineage>
        <taxon>Eukaryota</taxon>
        <taxon>Viridiplantae</taxon>
        <taxon>Chlorophyta</taxon>
        <taxon>core chlorophytes</taxon>
        <taxon>Chlorophyceae</taxon>
        <taxon>CS clade</taxon>
        <taxon>Chlamydomonadales</taxon>
        <taxon>Astrephomenaceae</taxon>
        <taxon>Astrephomene</taxon>
    </lineage>
</organism>
<dbReference type="Gene3D" id="3.30.830.10">
    <property type="entry name" value="Metalloenzyme, LuxS/M16 peptidase-like"/>
    <property type="match status" value="1"/>
</dbReference>
<sequence>QMVRQSLEAQLRNPLHAYHSRVRAVNYGGCYYFEQLSLEEFERVDPALALAHHNMSWRNPGEFTLVLTGNVDRASLQPLLCRYLATLPPTSIPPPKPVKEVTPLPYSFPETPVVEDVKVSMVSPVAQAQITFPVRLPRPSAREELVWLSLVCRAVETRLLQRMRFVAGDVYTVSVSPFFGCVAPSLDGDPQGDIAIAFSCDPANKERLVGLVMQEIAVLQSTDLSTAEVETLVNLDRLQFEEGLAENSYWHEVIVSAYQSKSYQLLGGDLGAVYGKSMEAREKVLSACTPASMREAMRRIFPLPPTSRYTAISMLP</sequence>
<comment type="caution">
    <text evidence="2">The sequence shown here is derived from an EMBL/GenBank/DDBJ whole genome shotgun (WGS) entry which is preliminary data.</text>
</comment>
<reference evidence="2 3" key="1">
    <citation type="journal article" date="2021" name="Sci. Rep.">
        <title>Genome sequencing of the multicellular alga Astrephomene provides insights into convergent evolution of germ-soma differentiation.</title>
        <authorList>
            <person name="Yamashita S."/>
            <person name="Yamamoto K."/>
            <person name="Matsuzaki R."/>
            <person name="Suzuki S."/>
            <person name="Yamaguchi H."/>
            <person name="Hirooka S."/>
            <person name="Minakuchi Y."/>
            <person name="Miyagishima S."/>
            <person name="Kawachi M."/>
            <person name="Toyoda A."/>
            <person name="Nozaki H."/>
        </authorList>
    </citation>
    <scope>NUCLEOTIDE SEQUENCE [LARGE SCALE GENOMIC DNA]</scope>
    <source>
        <strain evidence="2 3">NIES-4017</strain>
    </source>
</reference>
<dbReference type="InterPro" id="IPR007863">
    <property type="entry name" value="Peptidase_M16_C"/>
</dbReference>
<name>A0AAD3HML1_9CHLO</name>
<dbReference type="Proteomes" id="UP001054857">
    <property type="component" value="Unassembled WGS sequence"/>
</dbReference>
<dbReference type="SUPFAM" id="SSF63411">
    <property type="entry name" value="LuxS/MPP-like metallohydrolase"/>
    <property type="match status" value="2"/>
</dbReference>
<protein>
    <recommendedName>
        <fullName evidence="1">Peptidase M16 C-terminal domain-containing protein</fullName>
    </recommendedName>
</protein>
<dbReference type="InterPro" id="IPR011249">
    <property type="entry name" value="Metalloenz_LuxS/M16"/>
</dbReference>
<proteinExistence type="predicted"/>
<dbReference type="AlphaFoldDB" id="A0AAD3HML1"/>
<evidence type="ECO:0000313" key="3">
    <source>
        <dbReference type="Proteomes" id="UP001054857"/>
    </source>
</evidence>
<evidence type="ECO:0000259" key="1">
    <source>
        <dbReference type="Pfam" id="PF05193"/>
    </source>
</evidence>
<gene>
    <name evidence="2" type="ORF">Agub_g7853</name>
</gene>
<accession>A0AAD3HML1</accession>
<keyword evidence="3" id="KW-1185">Reference proteome</keyword>